<dbReference type="Proteomes" id="UP000018144">
    <property type="component" value="Unassembled WGS sequence"/>
</dbReference>
<evidence type="ECO:0000313" key="3">
    <source>
        <dbReference type="Proteomes" id="UP000018144"/>
    </source>
</evidence>
<protein>
    <submittedName>
        <fullName evidence="2">Uncharacterized protein</fullName>
    </submittedName>
</protein>
<dbReference type="EMBL" id="HF935380">
    <property type="protein sequence ID" value="CCX07896.1"/>
    <property type="molecule type" value="Genomic_DNA"/>
</dbReference>
<sequence length="152" mass="16872">MNEATFDNAEGEEGNDGIRLCGFIGEEKKNGLDGRLRVEGTVRNWMTTEAGEKREGRKKRGGIREKGARVLPPSPQLSDDDDERTLDDDDDAASGTGDTSPVRSCNEHKDEDSDEGLEDERVLAAMCNHRQTQQWNGYGTTAVQRLTGCWIR</sequence>
<proteinExistence type="predicted"/>
<evidence type="ECO:0000313" key="2">
    <source>
        <dbReference type="EMBL" id="CCX07896.1"/>
    </source>
</evidence>
<reference evidence="2 3" key="1">
    <citation type="journal article" date="2013" name="PLoS Genet.">
        <title>The genome and development-dependent transcriptomes of Pyronema confluens: a window into fungal evolution.</title>
        <authorList>
            <person name="Traeger S."/>
            <person name="Altegoer F."/>
            <person name="Freitag M."/>
            <person name="Gabaldon T."/>
            <person name="Kempken F."/>
            <person name="Kumar A."/>
            <person name="Marcet-Houben M."/>
            <person name="Poggeler S."/>
            <person name="Stajich J.E."/>
            <person name="Nowrousian M."/>
        </authorList>
    </citation>
    <scope>NUCLEOTIDE SEQUENCE [LARGE SCALE GENOMIC DNA]</scope>
    <source>
        <strain evidence="3">CBS 100304</strain>
        <tissue evidence="2">Vegetative mycelium</tissue>
    </source>
</reference>
<accession>U4L630</accession>
<organism evidence="2 3">
    <name type="scientific">Pyronema omphalodes (strain CBS 100304)</name>
    <name type="common">Pyronema confluens</name>
    <dbReference type="NCBI Taxonomy" id="1076935"/>
    <lineage>
        <taxon>Eukaryota</taxon>
        <taxon>Fungi</taxon>
        <taxon>Dikarya</taxon>
        <taxon>Ascomycota</taxon>
        <taxon>Pezizomycotina</taxon>
        <taxon>Pezizomycetes</taxon>
        <taxon>Pezizales</taxon>
        <taxon>Pyronemataceae</taxon>
        <taxon>Pyronema</taxon>
    </lineage>
</organism>
<keyword evidence="3" id="KW-1185">Reference proteome</keyword>
<name>U4L630_PYROM</name>
<evidence type="ECO:0000256" key="1">
    <source>
        <dbReference type="SAM" id="MobiDB-lite"/>
    </source>
</evidence>
<gene>
    <name evidence="2" type="ORF">PCON_07485</name>
</gene>
<feature type="compositionally biased region" description="Basic and acidic residues" evidence="1">
    <location>
        <begin position="30"/>
        <end position="40"/>
    </location>
</feature>
<dbReference type="AlphaFoldDB" id="U4L630"/>
<feature type="region of interest" description="Disordered" evidence="1">
    <location>
        <begin position="30"/>
        <end position="119"/>
    </location>
</feature>
<feature type="compositionally biased region" description="Acidic residues" evidence="1">
    <location>
        <begin position="78"/>
        <end position="92"/>
    </location>
</feature>